<gene>
    <name evidence="1" type="ORF">PLEPLA_LOCUS28094</name>
</gene>
<proteinExistence type="predicted"/>
<sequence length="151" mass="16592">MCFTGSVPDYAPIRAAWGQLFGLARGVQHAPIRGRLGPVFCSLIESQHRERPARDIRVLSARPGDGGRAAWLLRNGAVTYSSHMQSRCAGPIIAHAPPRVISLLNPWKRRFPARHRGVWRVFQSTEPWGDGDPCVHCRSVKREGGSPGGPP</sequence>
<evidence type="ECO:0000313" key="1">
    <source>
        <dbReference type="EMBL" id="CAB1440328.1"/>
    </source>
</evidence>
<dbReference type="AlphaFoldDB" id="A0A9N7UVS5"/>
<name>A0A9N7UVS5_PLEPL</name>
<organism evidence="1 2">
    <name type="scientific">Pleuronectes platessa</name>
    <name type="common">European plaice</name>
    <dbReference type="NCBI Taxonomy" id="8262"/>
    <lineage>
        <taxon>Eukaryota</taxon>
        <taxon>Metazoa</taxon>
        <taxon>Chordata</taxon>
        <taxon>Craniata</taxon>
        <taxon>Vertebrata</taxon>
        <taxon>Euteleostomi</taxon>
        <taxon>Actinopterygii</taxon>
        <taxon>Neopterygii</taxon>
        <taxon>Teleostei</taxon>
        <taxon>Neoteleostei</taxon>
        <taxon>Acanthomorphata</taxon>
        <taxon>Carangaria</taxon>
        <taxon>Pleuronectiformes</taxon>
        <taxon>Pleuronectoidei</taxon>
        <taxon>Pleuronectidae</taxon>
        <taxon>Pleuronectes</taxon>
    </lineage>
</organism>
<reference evidence="1" key="1">
    <citation type="submission" date="2020-03" db="EMBL/GenBank/DDBJ databases">
        <authorList>
            <person name="Weist P."/>
        </authorList>
    </citation>
    <scope>NUCLEOTIDE SEQUENCE</scope>
</reference>
<dbReference type="EMBL" id="CADEAL010002437">
    <property type="protein sequence ID" value="CAB1440328.1"/>
    <property type="molecule type" value="Genomic_DNA"/>
</dbReference>
<evidence type="ECO:0000313" key="2">
    <source>
        <dbReference type="Proteomes" id="UP001153269"/>
    </source>
</evidence>
<protein>
    <submittedName>
        <fullName evidence="1">Uncharacterized protein</fullName>
    </submittedName>
</protein>
<comment type="caution">
    <text evidence="1">The sequence shown here is derived from an EMBL/GenBank/DDBJ whole genome shotgun (WGS) entry which is preliminary data.</text>
</comment>
<accession>A0A9N7UVS5</accession>
<keyword evidence="2" id="KW-1185">Reference proteome</keyword>
<dbReference type="Proteomes" id="UP001153269">
    <property type="component" value="Unassembled WGS sequence"/>
</dbReference>